<evidence type="ECO:0000313" key="1">
    <source>
        <dbReference type="EMBL" id="AXA43605.1"/>
    </source>
</evidence>
<accession>A0A2Z4YTA0</accession>
<dbReference type="SUPFAM" id="SSF88723">
    <property type="entry name" value="PIN domain-like"/>
    <property type="match status" value="1"/>
</dbReference>
<reference evidence="1 2" key="1">
    <citation type="submission" date="2018-07" db="EMBL/GenBank/DDBJ databases">
        <title>Rhizobium leguminosarum strain:ATCC 14479 Genome sequencing and assembly.</title>
        <authorList>
            <person name="Chakraborty R."/>
        </authorList>
    </citation>
    <scope>NUCLEOTIDE SEQUENCE [LARGE SCALE GENOMIC DNA]</scope>
    <source>
        <strain evidence="1 2">ATCC 14479</strain>
        <plasmid evidence="2">Plasmid unnamed2</plasmid>
    </source>
</reference>
<dbReference type="RefSeq" id="WP_245472910.1">
    <property type="nucleotide sequence ID" value="NZ_CP030762.1"/>
</dbReference>
<organism evidence="1 2">
    <name type="scientific">Rhizobium leguminosarum</name>
    <dbReference type="NCBI Taxonomy" id="384"/>
    <lineage>
        <taxon>Bacteria</taxon>
        <taxon>Pseudomonadati</taxon>
        <taxon>Pseudomonadota</taxon>
        <taxon>Alphaproteobacteria</taxon>
        <taxon>Hyphomicrobiales</taxon>
        <taxon>Rhizobiaceae</taxon>
        <taxon>Rhizobium/Agrobacterium group</taxon>
        <taxon>Rhizobium</taxon>
    </lineage>
</organism>
<protein>
    <recommendedName>
        <fullName evidence="3">PIN domain-containing protein</fullName>
    </recommendedName>
</protein>
<evidence type="ECO:0000313" key="2">
    <source>
        <dbReference type="Proteomes" id="UP000251166"/>
    </source>
</evidence>
<keyword evidence="1" id="KW-0614">Plasmid</keyword>
<dbReference type="InterPro" id="IPR029060">
    <property type="entry name" value="PIN-like_dom_sf"/>
</dbReference>
<geneLocation type="plasmid" evidence="1 2">
    <name>unnamed2</name>
</geneLocation>
<dbReference type="EMBL" id="CP030762">
    <property type="protein sequence ID" value="AXA43605.1"/>
    <property type="molecule type" value="Genomic_DNA"/>
</dbReference>
<dbReference type="AlphaFoldDB" id="A0A2Z4YTA0"/>
<gene>
    <name evidence="1" type="ORF">DLJ82_7360</name>
</gene>
<dbReference type="Gene3D" id="3.40.50.1010">
    <property type="entry name" value="5'-nuclease"/>
    <property type="match status" value="1"/>
</dbReference>
<name>A0A2Z4YTA0_RHILE</name>
<evidence type="ECO:0008006" key="3">
    <source>
        <dbReference type="Google" id="ProtNLM"/>
    </source>
</evidence>
<sequence length="157" mass="17548">MFLIDTNVISALAPSKRQSSGQLVEWLDRASSQLFLSVISAARVKSGIAKAEQEGAATKAPGLKEWWESIEYLYAQKLLPFDLRCAQRSHPVRSSPDGYNVCDRPIARPLCQSAPNIDPFCLSNFDPPVLQISAWPARRWPGLQRVGQVRVMIFFGF</sequence>
<dbReference type="Proteomes" id="UP000251166">
    <property type="component" value="Plasmid unnamed2"/>
</dbReference>
<proteinExistence type="predicted"/>